<keyword evidence="3" id="KW-1185">Reference proteome</keyword>
<sequence length="314" mass="34139">MAAYNIDTAAVMAALQDTEAELASLVTQQTDLQGGVDAVTASLGVSPVARAFTNFAAETLFHDLRSGLVSSDRAVQSVKAAVAEYVAADEEMRRRAEAAAAAVPAAGSGNPGKTLPAVLPGAVPEARPRVEPDRGSVVPPAVPLPRPLPSPPPGKEPEPERGAVVPLPGPPPWKPVWPRKPLPVLPNPLLRIPYWWMQLPWWRRPPWWLGPPRWMRPPWFPGLPRWPHGPGIHRSPWLWGFWPVPGCPCPHRLPDVGFLPPPDYYYPLVPLEVPRVGTELPVAQMLIGRQTIPADAETPAEYDAGPGSRKWGLT</sequence>
<feature type="compositionally biased region" description="Pro residues" evidence="1">
    <location>
        <begin position="140"/>
        <end position="154"/>
    </location>
</feature>
<reference evidence="2" key="1">
    <citation type="submission" date="2021-06" db="EMBL/GenBank/DDBJ databases">
        <title>Novel species in genus Arthrobacter.</title>
        <authorList>
            <person name="Zhang G."/>
        </authorList>
    </citation>
    <scope>NUCLEOTIDE SEQUENCE</scope>
    <source>
        <strain evidence="2">Zg-ZUI122</strain>
    </source>
</reference>
<organism evidence="2 3">
    <name type="scientific">Arthrobacter sunyaminii</name>
    <dbReference type="NCBI Taxonomy" id="2816859"/>
    <lineage>
        <taxon>Bacteria</taxon>
        <taxon>Bacillati</taxon>
        <taxon>Actinomycetota</taxon>
        <taxon>Actinomycetes</taxon>
        <taxon>Micrococcales</taxon>
        <taxon>Micrococcaceae</taxon>
        <taxon>Arthrobacter</taxon>
    </lineage>
</organism>
<dbReference type="Pfam" id="PF20117">
    <property type="entry name" value="DUF6507"/>
    <property type="match status" value="1"/>
</dbReference>
<proteinExistence type="predicted"/>
<dbReference type="InterPro" id="IPR045436">
    <property type="entry name" value="DUF6507"/>
</dbReference>
<gene>
    <name evidence="2" type="ORF">KG104_02705</name>
</gene>
<evidence type="ECO:0000313" key="3">
    <source>
        <dbReference type="Proteomes" id="UP000680588"/>
    </source>
</evidence>
<protein>
    <submittedName>
        <fullName evidence="2">Uncharacterized protein</fullName>
    </submittedName>
</protein>
<evidence type="ECO:0000256" key="1">
    <source>
        <dbReference type="SAM" id="MobiDB-lite"/>
    </source>
</evidence>
<dbReference type="Proteomes" id="UP000680588">
    <property type="component" value="Chromosome"/>
</dbReference>
<dbReference type="RefSeq" id="WP_207348527.1">
    <property type="nucleotide sequence ID" value="NZ_CP076456.1"/>
</dbReference>
<evidence type="ECO:0000313" key="2">
    <source>
        <dbReference type="EMBL" id="QWQ36739.1"/>
    </source>
</evidence>
<dbReference type="KEGG" id="asun:KG104_02705"/>
<dbReference type="AlphaFoldDB" id="A0A975S6J3"/>
<dbReference type="EMBL" id="CP076456">
    <property type="protein sequence ID" value="QWQ36739.1"/>
    <property type="molecule type" value="Genomic_DNA"/>
</dbReference>
<accession>A0A975S6J3</accession>
<name>A0A975S6J3_9MICC</name>
<feature type="region of interest" description="Disordered" evidence="1">
    <location>
        <begin position="101"/>
        <end position="120"/>
    </location>
</feature>
<feature type="region of interest" description="Disordered" evidence="1">
    <location>
        <begin position="125"/>
        <end position="166"/>
    </location>
</feature>